<evidence type="ECO:0008006" key="4">
    <source>
        <dbReference type="Google" id="ProtNLM"/>
    </source>
</evidence>
<dbReference type="AlphaFoldDB" id="A0A6F8VBU8"/>
<organism evidence="2 3">
    <name type="scientific">Sulfurimicrobium lacus</name>
    <dbReference type="NCBI Taxonomy" id="2715678"/>
    <lineage>
        <taxon>Bacteria</taxon>
        <taxon>Pseudomonadati</taxon>
        <taxon>Pseudomonadota</taxon>
        <taxon>Betaproteobacteria</taxon>
        <taxon>Nitrosomonadales</taxon>
        <taxon>Sulfuricellaceae</taxon>
        <taxon>Sulfurimicrobium</taxon>
    </lineage>
</organism>
<dbReference type="SUPFAM" id="SSF53850">
    <property type="entry name" value="Periplasmic binding protein-like II"/>
    <property type="match status" value="1"/>
</dbReference>
<proteinExistence type="predicted"/>
<evidence type="ECO:0000256" key="1">
    <source>
        <dbReference type="SAM" id="Phobius"/>
    </source>
</evidence>
<dbReference type="Proteomes" id="UP000502260">
    <property type="component" value="Chromosome"/>
</dbReference>
<protein>
    <recommendedName>
        <fullName evidence="4">C4-dicarboxylate ABC transporter substrate-binding protein</fullName>
    </recommendedName>
</protein>
<evidence type="ECO:0000313" key="3">
    <source>
        <dbReference type="Proteomes" id="UP000502260"/>
    </source>
</evidence>
<reference evidence="3" key="1">
    <citation type="submission" date="2020-03" db="EMBL/GenBank/DDBJ databases">
        <title>Complete genome sequence of sulfur-oxidizing bacterium skT11.</title>
        <authorList>
            <person name="Kanda M."/>
            <person name="Kojima H."/>
            <person name="Fukui M."/>
        </authorList>
    </citation>
    <scope>NUCLEOTIDE SEQUENCE [LARGE SCALE GENOMIC DNA]</scope>
    <source>
        <strain evidence="3">skT11</strain>
    </source>
</reference>
<feature type="transmembrane region" description="Helical" evidence="1">
    <location>
        <begin position="169"/>
        <end position="195"/>
    </location>
</feature>
<dbReference type="KEGG" id="slac:SKTS_13280"/>
<accession>A0A6F8VBU8</accession>
<sequence>MTLLKTNGFAPDDGTAYVDTTTGDEVRALTENRIDAIFLMGDSTSTVLMRQLLHTPDAHLFSFTQADGYTRRISYLNKLELPKGSLDFGKDIPAEDVYLIGPTVELIARNDLHPALSDLLLEAAREVHGKAGIFKKRGEFPTPVEHEFPISPDARRYYTSGKSFLYRTFPFWAAGLVARALAAIVPIALLLIPALKIAPTVYRWRIESRIYRWYRVLLELERDAFEPSFDPKRSEELLRHLDHIEDTVNKITVPASFGDLFYALRGHINFVRNRLLSKHADLPAESHQPAKE</sequence>
<dbReference type="EMBL" id="AP022853">
    <property type="protein sequence ID" value="BCB26442.1"/>
    <property type="molecule type" value="Genomic_DNA"/>
</dbReference>
<keyword evidence="1" id="KW-1133">Transmembrane helix</keyword>
<name>A0A6F8VBU8_9PROT</name>
<keyword evidence="1" id="KW-0472">Membrane</keyword>
<evidence type="ECO:0000313" key="2">
    <source>
        <dbReference type="EMBL" id="BCB26442.1"/>
    </source>
</evidence>
<gene>
    <name evidence="2" type="ORF">SKTS_13280</name>
</gene>
<keyword evidence="1" id="KW-0812">Transmembrane</keyword>
<keyword evidence="3" id="KW-1185">Reference proteome</keyword>
<dbReference type="Gene3D" id="3.40.190.10">
    <property type="entry name" value="Periplasmic binding protein-like II"/>
    <property type="match status" value="2"/>
</dbReference>